<evidence type="ECO:0000256" key="2">
    <source>
        <dbReference type="ARBA" id="ARBA00022857"/>
    </source>
</evidence>
<dbReference type="InterPro" id="IPR051609">
    <property type="entry name" value="NmrA/Isoflavone_reductase-like"/>
</dbReference>
<protein>
    <submittedName>
        <fullName evidence="4">Uncharacterized protein</fullName>
    </submittedName>
</protein>
<dbReference type="AlphaFoldDB" id="A0A0G2J9A3"/>
<dbReference type="OrthoDB" id="10000533at2759"/>
<dbReference type="PANTHER" id="PTHR47706">
    <property type="entry name" value="NMRA-LIKE FAMILY PROTEIN"/>
    <property type="match status" value="1"/>
</dbReference>
<keyword evidence="2" id="KW-0521">NADP</keyword>
<name>A0A0G2J9A3_9EURO</name>
<organism evidence="4 5">
    <name type="scientific">[Emmonsia] crescens</name>
    <dbReference type="NCBI Taxonomy" id="73230"/>
    <lineage>
        <taxon>Eukaryota</taxon>
        <taxon>Fungi</taxon>
        <taxon>Dikarya</taxon>
        <taxon>Ascomycota</taxon>
        <taxon>Pezizomycotina</taxon>
        <taxon>Eurotiomycetes</taxon>
        <taxon>Eurotiomycetidae</taxon>
        <taxon>Onygenales</taxon>
        <taxon>Ajellomycetaceae</taxon>
        <taxon>Emergomyces</taxon>
    </lineage>
</organism>
<dbReference type="PANTHER" id="PTHR47706:SF4">
    <property type="entry name" value="NMRA-LIKE DOMAIN-CONTAINING PROTEIN"/>
    <property type="match status" value="1"/>
</dbReference>
<dbReference type="Gene3D" id="3.90.25.10">
    <property type="entry name" value="UDP-galactose 4-epimerase, domain 1"/>
    <property type="match status" value="1"/>
</dbReference>
<gene>
    <name evidence="4" type="ORF">EMCG_02072</name>
</gene>
<evidence type="ECO:0000313" key="4">
    <source>
        <dbReference type="EMBL" id="KKZ63631.1"/>
    </source>
</evidence>
<evidence type="ECO:0000313" key="5">
    <source>
        <dbReference type="Proteomes" id="UP000034164"/>
    </source>
</evidence>
<dbReference type="EMBL" id="LCZI01000940">
    <property type="protein sequence ID" value="KKZ63631.1"/>
    <property type="molecule type" value="Genomic_DNA"/>
</dbReference>
<keyword evidence="3" id="KW-0560">Oxidoreductase</keyword>
<dbReference type="Gene3D" id="3.40.50.720">
    <property type="entry name" value="NAD(P)-binding Rossmann-like Domain"/>
    <property type="match status" value="1"/>
</dbReference>
<dbReference type="Proteomes" id="UP000034164">
    <property type="component" value="Unassembled WGS sequence"/>
</dbReference>
<dbReference type="GO" id="GO:0016491">
    <property type="term" value="F:oxidoreductase activity"/>
    <property type="evidence" value="ECO:0007669"/>
    <property type="project" value="UniProtKB-KW"/>
</dbReference>
<dbReference type="SUPFAM" id="SSF51735">
    <property type="entry name" value="NAD(P)-binding Rossmann-fold domains"/>
    <property type="match status" value="1"/>
</dbReference>
<comment type="similarity">
    <text evidence="1">Belongs to the NmrA-type oxidoreductase family. Isoflavone reductase subfamily.</text>
</comment>
<dbReference type="VEuPathDB" id="FungiDB:EMCG_02072"/>
<dbReference type="InterPro" id="IPR036291">
    <property type="entry name" value="NAD(P)-bd_dom_sf"/>
</dbReference>
<reference evidence="5" key="1">
    <citation type="journal article" date="2015" name="PLoS Genet.">
        <title>The dynamic genome and transcriptome of the human fungal pathogen Blastomyces and close relative Emmonsia.</title>
        <authorList>
            <person name="Munoz J.F."/>
            <person name="Gauthier G.M."/>
            <person name="Desjardins C.A."/>
            <person name="Gallo J.E."/>
            <person name="Holder J."/>
            <person name="Sullivan T.D."/>
            <person name="Marty A.J."/>
            <person name="Carmen J.C."/>
            <person name="Chen Z."/>
            <person name="Ding L."/>
            <person name="Gujja S."/>
            <person name="Magrini V."/>
            <person name="Misas E."/>
            <person name="Mitreva M."/>
            <person name="Priest M."/>
            <person name="Saif S."/>
            <person name="Whiston E.A."/>
            <person name="Young S."/>
            <person name="Zeng Q."/>
            <person name="Goldman W.E."/>
            <person name="Mardis E.R."/>
            <person name="Taylor J.W."/>
            <person name="McEwen J.G."/>
            <person name="Clay O.K."/>
            <person name="Klein B.S."/>
            <person name="Cuomo C.A."/>
        </authorList>
    </citation>
    <scope>NUCLEOTIDE SEQUENCE [LARGE SCALE GENOMIC DNA]</scope>
    <source>
        <strain evidence="5">UAMH 3008</strain>
    </source>
</reference>
<proteinExistence type="inferred from homology"/>
<sequence length="121" mass="14226">MEDKRIRFTAVDDIGKYVAKALELQNWPDQFLMSGENLTCMELIELCERIREKPFEIEHISIADMENKMDEAKKANDMMGVPCILEGEFWWDDKSAQGVNIKMGFPEAKFKSLEEFLRGWW</sequence>
<evidence type="ECO:0000256" key="3">
    <source>
        <dbReference type="ARBA" id="ARBA00023002"/>
    </source>
</evidence>
<comment type="caution">
    <text evidence="4">The sequence shown here is derived from an EMBL/GenBank/DDBJ whole genome shotgun (WGS) entry which is preliminary data.</text>
</comment>
<accession>A0A0G2J9A3</accession>
<evidence type="ECO:0000256" key="1">
    <source>
        <dbReference type="ARBA" id="ARBA00005725"/>
    </source>
</evidence>